<evidence type="ECO:0000313" key="3">
    <source>
        <dbReference type="EMBL" id="TFE30116.1"/>
    </source>
</evidence>
<comment type="caution">
    <text evidence="3">The sequence shown here is derived from an EMBL/GenBank/DDBJ whole genome shotgun (WGS) entry which is preliminary data.</text>
</comment>
<dbReference type="PANTHER" id="PTHR33393:SF13">
    <property type="entry name" value="PGA BIOSYNTHESIS PROTEIN CAPA"/>
    <property type="match status" value="1"/>
</dbReference>
<dbReference type="SMART" id="SM00854">
    <property type="entry name" value="PGA_cap"/>
    <property type="match status" value="1"/>
</dbReference>
<dbReference type="PANTHER" id="PTHR33393">
    <property type="entry name" value="POLYGLUTAMINE SYNTHESIS ACCESSORY PROTEIN RV0574C-RELATED"/>
    <property type="match status" value="1"/>
</dbReference>
<accession>A0A4Y8M644</accession>
<dbReference type="OrthoDB" id="9810906at2"/>
<feature type="domain" description="Capsule synthesis protein CapA" evidence="2">
    <location>
        <begin position="27"/>
        <end position="267"/>
    </location>
</feature>
<protein>
    <submittedName>
        <fullName evidence="3">CapA family protein</fullName>
    </submittedName>
</protein>
<dbReference type="InterPro" id="IPR019079">
    <property type="entry name" value="Capsule_synth_CapA"/>
</dbReference>
<evidence type="ECO:0000256" key="1">
    <source>
        <dbReference type="ARBA" id="ARBA00005662"/>
    </source>
</evidence>
<dbReference type="InterPro" id="IPR052169">
    <property type="entry name" value="CW_Biosynth-Accessory"/>
</dbReference>
<dbReference type="SUPFAM" id="SSF56300">
    <property type="entry name" value="Metallo-dependent phosphatases"/>
    <property type="match status" value="1"/>
</dbReference>
<dbReference type="EMBL" id="SOMN01000003">
    <property type="protein sequence ID" value="TFE30116.1"/>
    <property type="molecule type" value="Genomic_DNA"/>
</dbReference>
<proteinExistence type="inferred from homology"/>
<dbReference type="Gene3D" id="3.60.21.10">
    <property type="match status" value="1"/>
</dbReference>
<organism evidence="3 4">
    <name type="scientific">Cohnella luojiensis</name>
    <dbReference type="NCBI Taxonomy" id="652876"/>
    <lineage>
        <taxon>Bacteria</taxon>
        <taxon>Bacillati</taxon>
        <taxon>Bacillota</taxon>
        <taxon>Bacilli</taxon>
        <taxon>Bacillales</taxon>
        <taxon>Paenibacillaceae</taxon>
        <taxon>Cohnella</taxon>
    </lineage>
</organism>
<dbReference type="CDD" id="cd07381">
    <property type="entry name" value="MPP_CapA"/>
    <property type="match status" value="1"/>
</dbReference>
<keyword evidence="4" id="KW-1185">Reference proteome</keyword>
<dbReference type="RefSeq" id="WP_135151029.1">
    <property type="nucleotide sequence ID" value="NZ_SOMN01000003.1"/>
</dbReference>
<dbReference type="Pfam" id="PF09587">
    <property type="entry name" value="PGA_cap"/>
    <property type="match status" value="1"/>
</dbReference>
<dbReference type="InterPro" id="IPR029052">
    <property type="entry name" value="Metallo-depent_PP-like"/>
</dbReference>
<sequence length="334" mass="37994">MIQQLLLAASCLYFGLTGSPESNHPIDVVFAGDAMMDGTVKRAINRLGPEFPFRNVKREVMKADLAVVNLETSVTQAKIKDDVQLFNFKSDPDSLEGIKGAGFDLVSMANNHVLDYRQTGLFDTFKYLNQHDLDYVGAGKNEREAYSARTFVRNGEVIKIAAFSRFLPSGNWFAHGNHPGVAEAYETERVMKAIERERDGADYLIVFMHWGVEKNIRPEAWQRAMARRMIDAGADAIVGSHPHVLQGFEFYKSKPIAYSIGNFLFPDYVRNRKADTGLLHLKLHEGKVKMTFTPYFIRDNQIIKRNKQYDLATLKYLERLSYGVRITGNEVKKR</sequence>
<dbReference type="Proteomes" id="UP000297900">
    <property type="component" value="Unassembled WGS sequence"/>
</dbReference>
<evidence type="ECO:0000313" key="4">
    <source>
        <dbReference type="Proteomes" id="UP000297900"/>
    </source>
</evidence>
<reference evidence="3 4" key="1">
    <citation type="submission" date="2019-03" db="EMBL/GenBank/DDBJ databases">
        <title>Cohnella endophytica sp. nov., a novel endophytic bacterium isolated from bark of Sonneratia apetala.</title>
        <authorList>
            <person name="Tuo L."/>
        </authorList>
    </citation>
    <scope>NUCLEOTIDE SEQUENCE [LARGE SCALE GENOMIC DNA]</scope>
    <source>
        <strain evidence="3 4">CCTCC AB 208254</strain>
    </source>
</reference>
<comment type="similarity">
    <text evidence="1">Belongs to the CapA family.</text>
</comment>
<name>A0A4Y8M644_9BACL</name>
<dbReference type="AlphaFoldDB" id="A0A4Y8M644"/>
<evidence type="ECO:0000259" key="2">
    <source>
        <dbReference type="SMART" id="SM00854"/>
    </source>
</evidence>
<gene>
    <name evidence="3" type="ORF">E2980_05030</name>
</gene>